<dbReference type="CDD" id="cd19757">
    <property type="entry name" value="Bbox1"/>
    <property type="match status" value="1"/>
</dbReference>
<dbReference type="SUPFAM" id="SSF101898">
    <property type="entry name" value="NHL repeat"/>
    <property type="match status" value="1"/>
</dbReference>
<dbReference type="GO" id="GO:0008270">
    <property type="term" value="F:zinc ion binding"/>
    <property type="evidence" value="ECO:0007669"/>
    <property type="project" value="UniProtKB-KW"/>
</dbReference>
<dbReference type="EMBL" id="CAJPWZ010002065">
    <property type="protein sequence ID" value="CAG2230382.1"/>
    <property type="molecule type" value="Genomic_DNA"/>
</dbReference>
<dbReference type="Proteomes" id="UP000683360">
    <property type="component" value="Unassembled WGS sequence"/>
</dbReference>
<dbReference type="GO" id="GO:0061630">
    <property type="term" value="F:ubiquitin protein ligase activity"/>
    <property type="evidence" value="ECO:0007669"/>
    <property type="project" value="TreeGrafter"/>
</dbReference>
<dbReference type="OrthoDB" id="6106379at2759"/>
<gene>
    <name evidence="2" type="ORF">MEDL_43251</name>
</gene>
<keyword evidence="1" id="KW-0677">Repeat</keyword>
<sequence>MATSRRSTSIRKSKVPVSCYLCKGPDVKWKCDDCDAHMCNSCKVTVHQGLPSTQDNDVVSKQDISKASTGTNEVTSVVIASVCNSYTTTLPAVHTLLCSNDDMIYFHYNTITSDNYQFVKGKLLKSSIKILQTFEKQIFDFTIMKNGEILLKEFGGNIIQLVSLSGEFKTVLDSSPMRPLAIHVNKDNEVIVGMREQGPPFPVQDFSVRQVILFGSDYQRKVTLEFDKEGNKLFSYANRIRTDSRNVVYVIDRFDNANHGRIVAVDINGRLKFTYDGPKGLGTFQPEGITITPSDNIVVADYNNKALHVINSKGDLLGLQFIFKDLRIHSPLGLCFDSKGYLLIGCGIGENENYGKIHVVKMTESLM</sequence>
<proteinExistence type="predicted"/>
<organism evidence="2 3">
    <name type="scientific">Mytilus edulis</name>
    <name type="common">Blue mussel</name>
    <dbReference type="NCBI Taxonomy" id="6550"/>
    <lineage>
        <taxon>Eukaryota</taxon>
        <taxon>Metazoa</taxon>
        <taxon>Spiralia</taxon>
        <taxon>Lophotrochozoa</taxon>
        <taxon>Mollusca</taxon>
        <taxon>Bivalvia</taxon>
        <taxon>Autobranchia</taxon>
        <taxon>Pteriomorphia</taxon>
        <taxon>Mytilida</taxon>
        <taxon>Mytiloidea</taxon>
        <taxon>Mytilidae</taxon>
        <taxon>Mytilinae</taxon>
        <taxon>Mytilus</taxon>
    </lineage>
</organism>
<dbReference type="InterPro" id="IPR001258">
    <property type="entry name" value="NHL_repeat"/>
</dbReference>
<evidence type="ECO:0000313" key="2">
    <source>
        <dbReference type="EMBL" id="CAG2230382.1"/>
    </source>
</evidence>
<evidence type="ECO:0000256" key="1">
    <source>
        <dbReference type="ARBA" id="ARBA00022737"/>
    </source>
</evidence>
<evidence type="ECO:0008006" key="4">
    <source>
        <dbReference type="Google" id="ProtNLM"/>
    </source>
</evidence>
<keyword evidence="3" id="KW-1185">Reference proteome</keyword>
<dbReference type="InterPro" id="IPR011042">
    <property type="entry name" value="6-blade_b-propeller_TolB-like"/>
</dbReference>
<dbReference type="PANTHER" id="PTHR24104:SF25">
    <property type="entry name" value="PROTEIN LIN-41"/>
    <property type="match status" value="1"/>
</dbReference>
<dbReference type="InterPro" id="IPR050952">
    <property type="entry name" value="TRIM-NHL_E3_ligases"/>
</dbReference>
<reference evidence="2" key="1">
    <citation type="submission" date="2021-03" db="EMBL/GenBank/DDBJ databases">
        <authorList>
            <person name="Bekaert M."/>
        </authorList>
    </citation>
    <scope>NUCLEOTIDE SEQUENCE</scope>
</reference>
<name>A0A8S3TFT2_MYTED</name>
<dbReference type="Pfam" id="PF01436">
    <property type="entry name" value="NHL"/>
    <property type="match status" value="1"/>
</dbReference>
<dbReference type="GO" id="GO:0043161">
    <property type="term" value="P:proteasome-mediated ubiquitin-dependent protein catabolic process"/>
    <property type="evidence" value="ECO:0007669"/>
    <property type="project" value="TreeGrafter"/>
</dbReference>
<evidence type="ECO:0000313" key="3">
    <source>
        <dbReference type="Proteomes" id="UP000683360"/>
    </source>
</evidence>
<dbReference type="GO" id="GO:0000209">
    <property type="term" value="P:protein polyubiquitination"/>
    <property type="evidence" value="ECO:0007669"/>
    <property type="project" value="TreeGrafter"/>
</dbReference>
<accession>A0A8S3TFT2</accession>
<comment type="caution">
    <text evidence="2">The sequence shown here is derived from an EMBL/GenBank/DDBJ whole genome shotgun (WGS) entry which is preliminary data.</text>
</comment>
<dbReference type="PANTHER" id="PTHR24104">
    <property type="entry name" value="E3 UBIQUITIN-PROTEIN LIGASE NHLRC1-RELATED"/>
    <property type="match status" value="1"/>
</dbReference>
<protein>
    <recommendedName>
        <fullName evidence="4">B box-type domain-containing protein</fullName>
    </recommendedName>
</protein>
<dbReference type="AlphaFoldDB" id="A0A8S3TFT2"/>
<dbReference type="Gene3D" id="2.120.10.30">
    <property type="entry name" value="TolB, C-terminal domain"/>
    <property type="match status" value="1"/>
</dbReference>